<dbReference type="InterPro" id="IPR028998">
    <property type="entry name" value="RimP_C"/>
</dbReference>
<keyword evidence="2 3" id="KW-0690">Ribosome biogenesis</keyword>
<feature type="domain" description="Ribosome maturation factor RimP C-terminal" evidence="6">
    <location>
        <begin position="104"/>
        <end position="174"/>
    </location>
</feature>
<accession>A0A6C1KCT0</accession>
<feature type="compositionally biased region" description="Low complexity" evidence="4">
    <location>
        <begin position="227"/>
        <end position="236"/>
    </location>
</feature>
<dbReference type="HAMAP" id="MF_01077">
    <property type="entry name" value="RimP"/>
    <property type="match status" value="1"/>
</dbReference>
<feature type="domain" description="Ribosome maturation factor RimP N-terminal" evidence="5">
    <location>
        <begin position="31"/>
        <end position="101"/>
    </location>
</feature>
<dbReference type="InterPro" id="IPR003728">
    <property type="entry name" value="Ribosome_maturation_RimP"/>
</dbReference>
<dbReference type="Pfam" id="PF02576">
    <property type="entry name" value="RimP_N"/>
    <property type="match status" value="1"/>
</dbReference>
<evidence type="ECO:0000256" key="3">
    <source>
        <dbReference type="HAMAP-Rule" id="MF_01077"/>
    </source>
</evidence>
<feature type="compositionally biased region" description="Polar residues" evidence="4">
    <location>
        <begin position="275"/>
        <end position="288"/>
    </location>
</feature>
<dbReference type="InterPro" id="IPR035956">
    <property type="entry name" value="RimP_N_sf"/>
</dbReference>
<protein>
    <recommendedName>
        <fullName evidence="3">Ribosome maturation factor RimP</fullName>
    </recommendedName>
</protein>
<organism evidence="7 8">
    <name type="scientific">Xanthobacter autotrophicus</name>
    <dbReference type="NCBI Taxonomy" id="280"/>
    <lineage>
        <taxon>Bacteria</taxon>
        <taxon>Pseudomonadati</taxon>
        <taxon>Pseudomonadota</taxon>
        <taxon>Alphaproteobacteria</taxon>
        <taxon>Hyphomicrobiales</taxon>
        <taxon>Xanthobacteraceae</taxon>
        <taxon>Xanthobacter</taxon>
    </lineage>
</organism>
<evidence type="ECO:0000313" key="7">
    <source>
        <dbReference type="EMBL" id="TLX42085.1"/>
    </source>
</evidence>
<dbReference type="OrthoDB" id="9805006at2"/>
<comment type="caution">
    <text evidence="7">The sequence shown here is derived from an EMBL/GenBank/DDBJ whole genome shotgun (WGS) entry which is preliminary data.</text>
</comment>
<dbReference type="AlphaFoldDB" id="A0A6C1KCT0"/>
<dbReference type="SUPFAM" id="SSF75420">
    <property type="entry name" value="YhbC-like, N-terminal domain"/>
    <property type="match status" value="1"/>
</dbReference>
<reference evidence="7 8" key="1">
    <citation type="submission" date="2019-05" db="EMBL/GenBank/DDBJ databases">
        <authorList>
            <person name="Zhou X."/>
        </authorList>
    </citation>
    <scope>NUCLEOTIDE SEQUENCE [LARGE SCALE GENOMIC DNA]</scope>
    <source>
        <strain evidence="7 8">DSM 432</strain>
    </source>
</reference>
<evidence type="ECO:0000259" key="5">
    <source>
        <dbReference type="Pfam" id="PF02576"/>
    </source>
</evidence>
<dbReference type="GeneID" id="95774682"/>
<dbReference type="InterPro" id="IPR028989">
    <property type="entry name" value="RimP_N"/>
</dbReference>
<evidence type="ECO:0000256" key="1">
    <source>
        <dbReference type="ARBA" id="ARBA00022490"/>
    </source>
</evidence>
<sequence length="288" mass="30558">MTEIQAVLDDPNEPRLITETGVAARVAAIASGVLGALGYRLVRVKVTNRDGGTLQIMAERPDGTMSIDDCEAASRALSPVLDVEDPISSAYRLEMSSPGIDRPLVRQSDFVRWAGHEVKVEMARPVDGRKRFRGILIGAEDGIAVVRRLDAPATEEPTVRLPVADIHDAKLMLTDALIREALRAAKAAGQDIDEEAEAFLDGEDGEDVEGTGVDAEDQDDDETLVEADAAAQPAAPYKGPSRKDGGNKVVGRKAKGKKASPKKSNAKKKAGLETAASSANASTVKETH</sequence>
<dbReference type="GO" id="GO:0006412">
    <property type="term" value="P:translation"/>
    <property type="evidence" value="ECO:0007669"/>
    <property type="project" value="TreeGrafter"/>
</dbReference>
<dbReference type="InterPro" id="IPR036847">
    <property type="entry name" value="RimP_C_sf"/>
</dbReference>
<proteinExistence type="inferred from homology"/>
<evidence type="ECO:0000259" key="6">
    <source>
        <dbReference type="Pfam" id="PF17384"/>
    </source>
</evidence>
<comment type="similarity">
    <text evidence="3">Belongs to the RimP family.</text>
</comment>
<dbReference type="GO" id="GO:0000028">
    <property type="term" value="P:ribosomal small subunit assembly"/>
    <property type="evidence" value="ECO:0007669"/>
    <property type="project" value="TreeGrafter"/>
</dbReference>
<gene>
    <name evidence="3 7" type="primary">rimP</name>
    <name evidence="7" type="ORF">FBQ73_14600</name>
</gene>
<dbReference type="Proteomes" id="UP000305131">
    <property type="component" value="Unassembled WGS sequence"/>
</dbReference>
<comment type="function">
    <text evidence="3">Required for maturation of 30S ribosomal subunits.</text>
</comment>
<name>A0A6C1KCT0_XANAU</name>
<dbReference type="Pfam" id="PF17384">
    <property type="entry name" value="DUF150_C"/>
    <property type="match status" value="1"/>
</dbReference>
<dbReference type="GO" id="GO:0005829">
    <property type="term" value="C:cytosol"/>
    <property type="evidence" value="ECO:0007669"/>
    <property type="project" value="TreeGrafter"/>
</dbReference>
<dbReference type="PANTHER" id="PTHR33867">
    <property type="entry name" value="RIBOSOME MATURATION FACTOR RIMP"/>
    <property type="match status" value="1"/>
</dbReference>
<feature type="compositionally biased region" description="Acidic residues" evidence="4">
    <location>
        <begin position="197"/>
        <end position="225"/>
    </location>
</feature>
<evidence type="ECO:0000256" key="2">
    <source>
        <dbReference type="ARBA" id="ARBA00022517"/>
    </source>
</evidence>
<dbReference type="Gene3D" id="2.30.30.180">
    <property type="entry name" value="Ribosome maturation factor RimP, C-terminal domain"/>
    <property type="match status" value="1"/>
</dbReference>
<evidence type="ECO:0000256" key="4">
    <source>
        <dbReference type="SAM" id="MobiDB-lite"/>
    </source>
</evidence>
<dbReference type="RefSeq" id="WP_138400226.1">
    <property type="nucleotide sequence ID" value="NZ_JBAFVI010000010.1"/>
</dbReference>
<keyword evidence="1 3" id="KW-0963">Cytoplasm</keyword>
<feature type="compositionally biased region" description="Basic residues" evidence="4">
    <location>
        <begin position="250"/>
        <end position="269"/>
    </location>
</feature>
<dbReference type="EMBL" id="VAUP01000031">
    <property type="protein sequence ID" value="TLX42085.1"/>
    <property type="molecule type" value="Genomic_DNA"/>
</dbReference>
<dbReference type="SUPFAM" id="SSF74942">
    <property type="entry name" value="YhbC-like, C-terminal domain"/>
    <property type="match status" value="1"/>
</dbReference>
<feature type="region of interest" description="Disordered" evidence="4">
    <location>
        <begin position="197"/>
        <end position="288"/>
    </location>
</feature>
<dbReference type="NCBIfam" id="NF000932">
    <property type="entry name" value="PRK00092.2-5"/>
    <property type="match status" value="1"/>
</dbReference>
<dbReference type="CDD" id="cd01734">
    <property type="entry name" value="YlxS_C"/>
    <property type="match status" value="1"/>
</dbReference>
<evidence type="ECO:0000313" key="8">
    <source>
        <dbReference type="Proteomes" id="UP000305131"/>
    </source>
</evidence>
<dbReference type="Gene3D" id="3.30.300.70">
    <property type="entry name" value="RimP-like superfamily, N-terminal"/>
    <property type="match status" value="1"/>
</dbReference>
<comment type="subcellular location">
    <subcellularLocation>
        <location evidence="3">Cytoplasm</location>
    </subcellularLocation>
</comment>
<dbReference type="PANTHER" id="PTHR33867:SF1">
    <property type="entry name" value="RIBOSOME MATURATION FACTOR RIMP"/>
    <property type="match status" value="1"/>
</dbReference>